<feature type="transmembrane region" description="Helical" evidence="11">
    <location>
        <begin position="320"/>
        <end position="340"/>
    </location>
</feature>
<organism evidence="13 14">
    <name type="scientific">Sinanodonta woodiana</name>
    <name type="common">Chinese pond mussel</name>
    <name type="synonym">Anodonta woodiana</name>
    <dbReference type="NCBI Taxonomy" id="1069815"/>
    <lineage>
        <taxon>Eukaryota</taxon>
        <taxon>Metazoa</taxon>
        <taxon>Spiralia</taxon>
        <taxon>Lophotrochozoa</taxon>
        <taxon>Mollusca</taxon>
        <taxon>Bivalvia</taxon>
        <taxon>Autobranchia</taxon>
        <taxon>Heteroconchia</taxon>
        <taxon>Palaeoheterodonta</taxon>
        <taxon>Unionida</taxon>
        <taxon>Unionoidea</taxon>
        <taxon>Unionidae</taxon>
        <taxon>Unioninae</taxon>
        <taxon>Sinanodonta</taxon>
    </lineage>
</organism>
<evidence type="ECO:0000256" key="6">
    <source>
        <dbReference type="ARBA" id="ARBA00023136"/>
    </source>
</evidence>
<dbReference type="PANTHER" id="PTHR24235">
    <property type="entry name" value="NEUROPEPTIDE Y RECEPTOR"/>
    <property type="match status" value="1"/>
</dbReference>
<evidence type="ECO:0000259" key="12">
    <source>
        <dbReference type="PROSITE" id="PS50262"/>
    </source>
</evidence>
<proteinExistence type="inferred from homology"/>
<evidence type="ECO:0000256" key="4">
    <source>
        <dbReference type="ARBA" id="ARBA00022989"/>
    </source>
</evidence>
<reference evidence="13 14" key="1">
    <citation type="submission" date="2024-11" db="EMBL/GenBank/DDBJ databases">
        <title>Chromosome-level genome assembly of the freshwater bivalve Anodonta woodiana.</title>
        <authorList>
            <person name="Chen X."/>
        </authorList>
    </citation>
    <scope>NUCLEOTIDE SEQUENCE [LARGE SCALE GENOMIC DNA]</scope>
    <source>
        <strain evidence="13">MN2024</strain>
        <tissue evidence="13">Gills</tissue>
    </source>
</reference>
<dbReference type="Pfam" id="PF00001">
    <property type="entry name" value="7tm_1"/>
    <property type="match status" value="1"/>
</dbReference>
<feature type="transmembrane region" description="Helical" evidence="11">
    <location>
        <begin position="234"/>
        <end position="258"/>
    </location>
</feature>
<keyword evidence="7 9" id="KW-0675">Receptor</keyword>
<feature type="transmembrane region" description="Helical" evidence="11">
    <location>
        <begin position="69"/>
        <end position="93"/>
    </location>
</feature>
<protein>
    <recommendedName>
        <fullName evidence="12">G-protein coupled receptors family 1 profile domain-containing protein</fullName>
    </recommendedName>
</protein>
<dbReference type="Proteomes" id="UP001634394">
    <property type="component" value="Unassembled WGS sequence"/>
</dbReference>
<comment type="caution">
    <text evidence="13">The sequence shown here is derived from an EMBL/GenBank/DDBJ whole genome shotgun (WGS) entry which is preliminary data.</text>
</comment>
<keyword evidence="14" id="KW-1185">Reference proteome</keyword>
<evidence type="ECO:0000256" key="7">
    <source>
        <dbReference type="ARBA" id="ARBA00023170"/>
    </source>
</evidence>
<feature type="region of interest" description="Disordered" evidence="10">
    <location>
        <begin position="1"/>
        <end position="22"/>
    </location>
</feature>
<evidence type="ECO:0000313" key="14">
    <source>
        <dbReference type="Proteomes" id="UP001634394"/>
    </source>
</evidence>
<keyword evidence="5 9" id="KW-0297">G-protein coupled receptor</keyword>
<accession>A0ABD3WJW1</accession>
<evidence type="ECO:0000256" key="9">
    <source>
        <dbReference type="RuleBase" id="RU000688"/>
    </source>
</evidence>
<feature type="transmembrane region" description="Helical" evidence="11">
    <location>
        <begin position="181"/>
        <end position="203"/>
    </location>
</feature>
<dbReference type="AlphaFoldDB" id="A0ABD3WJW1"/>
<keyword evidence="3 9" id="KW-0812">Transmembrane</keyword>
<evidence type="ECO:0000256" key="2">
    <source>
        <dbReference type="ARBA" id="ARBA00010663"/>
    </source>
</evidence>
<dbReference type="PRINTS" id="PR01012">
    <property type="entry name" value="NRPEPTIDEYR"/>
</dbReference>
<dbReference type="GO" id="GO:0004930">
    <property type="term" value="F:G protein-coupled receptor activity"/>
    <property type="evidence" value="ECO:0007669"/>
    <property type="project" value="UniProtKB-KW"/>
</dbReference>
<feature type="transmembrane region" description="Helical" evidence="11">
    <location>
        <begin position="279"/>
        <end position="300"/>
    </location>
</feature>
<evidence type="ECO:0000256" key="5">
    <source>
        <dbReference type="ARBA" id="ARBA00023040"/>
    </source>
</evidence>
<feature type="compositionally biased region" description="Polar residues" evidence="10">
    <location>
        <begin position="1"/>
        <end position="12"/>
    </location>
</feature>
<gene>
    <name evidence="13" type="ORF">ACJMK2_036607</name>
</gene>
<dbReference type="SUPFAM" id="SSF81321">
    <property type="entry name" value="Family A G protein-coupled receptor-like"/>
    <property type="match status" value="1"/>
</dbReference>
<dbReference type="PROSITE" id="PS00237">
    <property type="entry name" value="G_PROTEIN_RECEP_F1_1"/>
    <property type="match status" value="1"/>
</dbReference>
<feature type="transmembrane region" description="Helical" evidence="11">
    <location>
        <begin position="105"/>
        <end position="124"/>
    </location>
</feature>
<keyword evidence="6 11" id="KW-0472">Membrane</keyword>
<evidence type="ECO:0000256" key="11">
    <source>
        <dbReference type="SAM" id="Phobius"/>
    </source>
</evidence>
<dbReference type="InterPro" id="IPR000611">
    <property type="entry name" value="NPY_rcpt"/>
</dbReference>
<evidence type="ECO:0000256" key="3">
    <source>
        <dbReference type="ARBA" id="ARBA00022692"/>
    </source>
</evidence>
<dbReference type="Gene3D" id="1.20.1070.10">
    <property type="entry name" value="Rhodopsin 7-helix transmembrane proteins"/>
    <property type="match status" value="1"/>
</dbReference>
<dbReference type="EMBL" id="JBJQND010000006">
    <property type="protein sequence ID" value="KAL3873498.1"/>
    <property type="molecule type" value="Genomic_DNA"/>
</dbReference>
<feature type="transmembrane region" description="Helical" evidence="11">
    <location>
        <begin position="144"/>
        <end position="169"/>
    </location>
</feature>
<dbReference type="InterPro" id="IPR000276">
    <property type="entry name" value="GPCR_Rhodpsn"/>
</dbReference>
<dbReference type="GO" id="GO:0016020">
    <property type="term" value="C:membrane"/>
    <property type="evidence" value="ECO:0007669"/>
    <property type="project" value="UniProtKB-SubCell"/>
</dbReference>
<keyword evidence="4 11" id="KW-1133">Transmembrane helix</keyword>
<comment type="subcellular location">
    <subcellularLocation>
        <location evidence="1">Membrane</location>
        <topology evidence="1">Multi-pass membrane protein</topology>
    </subcellularLocation>
</comment>
<dbReference type="InterPro" id="IPR017452">
    <property type="entry name" value="GPCR_Rhodpsn_7TM"/>
</dbReference>
<dbReference type="CDD" id="cd15203">
    <property type="entry name" value="7tmA_NPYR-like"/>
    <property type="match status" value="1"/>
</dbReference>
<dbReference type="PANTHER" id="PTHR24235:SF29">
    <property type="entry name" value="GH23382P"/>
    <property type="match status" value="1"/>
</dbReference>
<dbReference type="PRINTS" id="PR00237">
    <property type="entry name" value="GPCRRHODOPSN"/>
</dbReference>
<keyword evidence="8 9" id="KW-0807">Transducer</keyword>
<evidence type="ECO:0000256" key="10">
    <source>
        <dbReference type="SAM" id="MobiDB-lite"/>
    </source>
</evidence>
<evidence type="ECO:0000313" key="13">
    <source>
        <dbReference type="EMBL" id="KAL3873498.1"/>
    </source>
</evidence>
<evidence type="ECO:0000256" key="1">
    <source>
        <dbReference type="ARBA" id="ARBA00004141"/>
    </source>
</evidence>
<dbReference type="SMART" id="SM01381">
    <property type="entry name" value="7TM_GPCR_Srsx"/>
    <property type="match status" value="1"/>
</dbReference>
<dbReference type="PROSITE" id="PS50262">
    <property type="entry name" value="G_PROTEIN_RECEP_F1_2"/>
    <property type="match status" value="1"/>
</dbReference>
<comment type="similarity">
    <text evidence="2 9">Belongs to the G-protein coupled receptor 1 family.</text>
</comment>
<name>A0ABD3WJW1_SINWO</name>
<evidence type="ECO:0000256" key="8">
    <source>
        <dbReference type="ARBA" id="ARBA00023224"/>
    </source>
</evidence>
<sequence>MYSPDQAVTMTDETSDSSDEPMGITKVSLSLDWANMTEEEIMQHWQIVENFTFGLSEELDIVKQQHWRIFLIVLYSIVILIGFLGNLLIVCVLLKNKHLHTVTNIFIVGLAISDIMMCVFNLPFQLHYQLTDSWAFGETLCKVIMPTFGVPIFVSSTSMLMIAIDRYVLIVHPFKPRMPKMMAVGLIIFIAILTTLLAVPIMIHTKYQEINIPELRYYKQYCIEQWESIQAKHAYTVSIFILNFFFPLVATSIVYFRISTVLRNRPLKKNERRRNHRTNKILISIVLLFSFFWLPWNLFMLISEFNQQLVSGSYFKFIDLLLKILAMSSACINPCMYGWLNDNFRKEFDTLLRRNGHNRIRQNGHTYSLAEPTKTDCDKYTTYV</sequence>
<feature type="domain" description="G-protein coupled receptors family 1 profile" evidence="12">
    <location>
        <begin position="85"/>
        <end position="337"/>
    </location>
</feature>